<dbReference type="InterPro" id="IPR050425">
    <property type="entry name" value="NAD(P)_dehydrat-like"/>
</dbReference>
<proteinExistence type="inferred from homology"/>
<accession>A0ABT1XS38</accession>
<dbReference type="RefSeq" id="WP_257595876.1">
    <property type="nucleotide sequence ID" value="NZ_JANKHH010000004.1"/>
</dbReference>
<evidence type="ECO:0000313" key="5">
    <source>
        <dbReference type="Proteomes" id="UP001206067"/>
    </source>
</evidence>
<dbReference type="PANTHER" id="PTHR10366">
    <property type="entry name" value="NAD DEPENDENT EPIMERASE/DEHYDRATASE"/>
    <property type="match status" value="1"/>
</dbReference>
<organism evidence="4 5">
    <name type="scientific">Parerythrobacter lacustris</name>
    <dbReference type="NCBI Taxonomy" id="2969984"/>
    <lineage>
        <taxon>Bacteria</taxon>
        <taxon>Pseudomonadati</taxon>
        <taxon>Pseudomonadota</taxon>
        <taxon>Alphaproteobacteria</taxon>
        <taxon>Sphingomonadales</taxon>
        <taxon>Erythrobacteraceae</taxon>
        <taxon>Parerythrobacter</taxon>
    </lineage>
</organism>
<dbReference type="InterPro" id="IPR036291">
    <property type="entry name" value="NAD(P)-bd_dom_sf"/>
</dbReference>
<evidence type="ECO:0000313" key="4">
    <source>
        <dbReference type="EMBL" id="MCR2834089.1"/>
    </source>
</evidence>
<feature type="domain" description="NAD-dependent epimerase/dehydratase" evidence="3">
    <location>
        <begin position="5"/>
        <end position="237"/>
    </location>
</feature>
<dbReference type="Gene3D" id="3.40.50.720">
    <property type="entry name" value="NAD(P)-binding Rossmann-like Domain"/>
    <property type="match status" value="1"/>
</dbReference>
<evidence type="ECO:0000256" key="2">
    <source>
        <dbReference type="ARBA" id="ARBA00023445"/>
    </source>
</evidence>
<evidence type="ECO:0000259" key="3">
    <source>
        <dbReference type="Pfam" id="PF01370"/>
    </source>
</evidence>
<dbReference type="InterPro" id="IPR001509">
    <property type="entry name" value="Epimerase_deHydtase"/>
</dbReference>
<sequence length="341" mass="37246">MASTVLVTGGTGYIAGELIRQLLARGWTVHATVRNKAKSEAKLRARVGNPPDNQFRVFEAELMDDAGWAEAMAGCTHCAHVASPITVSTPKQEDEMIVPAREGTLRALRFAKAAGVKRFVQTSSMAAVAYGRSEKVYTVDESDWTDVNHPDVYPYVKSKTIAERAARDWVAAEGGDMEFVSVNPSMVLGPVDDPDFSPSVEAVKQVLDGSMPMAPDLGFAIVDTRDCAELHVRCLEEPGLANERFLASGRFLKIIEVAEVIRGALPAEQTRKVPKRIMPNWMVSVLSLFNPGVRSIKSEVGKTRNTDASHAKDRLGWETRSAEESIIDCAKSLIEKGVVKF</sequence>
<comment type="caution">
    <text evidence="4">The sequence shown here is derived from an EMBL/GenBank/DDBJ whole genome shotgun (WGS) entry which is preliminary data.</text>
</comment>
<reference evidence="4 5" key="1">
    <citation type="submission" date="2022-08" db="EMBL/GenBank/DDBJ databases">
        <title>Polyphasic taxonomy analysis of Qipengyuania sp.RS5-5.</title>
        <authorList>
            <person name="Xamxidin M."/>
            <person name="Wu M."/>
        </authorList>
    </citation>
    <scope>NUCLEOTIDE SEQUENCE [LARGE SCALE GENOMIC DNA]</scope>
    <source>
        <strain evidence="4 5">RS5-5</strain>
    </source>
</reference>
<dbReference type="Pfam" id="PF01370">
    <property type="entry name" value="Epimerase"/>
    <property type="match status" value="1"/>
</dbReference>
<dbReference type="SUPFAM" id="SSF51735">
    <property type="entry name" value="NAD(P)-binding Rossmann-fold domains"/>
    <property type="match status" value="1"/>
</dbReference>
<keyword evidence="5" id="KW-1185">Reference proteome</keyword>
<keyword evidence="1" id="KW-0560">Oxidoreductase</keyword>
<gene>
    <name evidence="4" type="ORF">NSO95_09055</name>
</gene>
<comment type="similarity">
    <text evidence="2">Belongs to the NAD(P)-dependent epimerase/dehydratase family. Dihydroflavonol-4-reductase subfamily.</text>
</comment>
<protein>
    <submittedName>
        <fullName evidence="4">NAD-dependent epimerase/dehydratase family protein</fullName>
    </submittedName>
</protein>
<dbReference type="PANTHER" id="PTHR10366:SF564">
    <property type="entry name" value="STEROL-4-ALPHA-CARBOXYLATE 3-DEHYDROGENASE, DECARBOXYLATING"/>
    <property type="match status" value="1"/>
</dbReference>
<dbReference type="EMBL" id="JANKHH010000004">
    <property type="protein sequence ID" value="MCR2834089.1"/>
    <property type="molecule type" value="Genomic_DNA"/>
</dbReference>
<name>A0ABT1XS38_9SPHN</name>
<dbReference type="Proteomes" id="UP001206067">
    <property type="component" value="Unassembled WGS sequence"/>
</dbReference>
<evidence type="ECO:0000256" key="1">
    <source>
        <dbReference type="ARBA" id="ARBA00023002"/>
    </source>
</evidence>